<dbReference type="AlphaFoldDB" id="A0A1I4TBS6"/>
<evidence type="ECO:0000313" key="3">
    <source>
        <dbReference type="Proteomes" id="UP000182961"/>
    </source>
</evidence>
<dbReference type="RefSeq" id="WP_074917575.1">
    <property type="nucleotide sequence ID" value="NZ_CBCRUM010000008.1"/>
</dbReference>
<sequence length="245" mass="27323">MMPFKNNILFLLLATQLLFFSSKSIAQSTATMEISPFTSLQKGLAFIGITGGANTRSSQNENFLITNVIDKQKDGFNIQANGGYFLSKTFAIGTALRYDWAKLNQILEDTDGVQTFVKEAKSSLGGYFFIKNYIPITPNGRFNLFNVVSLGMNKENKVTENTSNDVLTRYYAVTNNYNLGINPGIQVFIIKGFATEVGVNLAGLSHTYKRTTINEVENTVIKSNDLDLKLNILSLNISFFYFFKS</sequence>
<feature type="signal peptide" evidence="1">
    <location>
        <begin position="1"/>
        <end position="26"/>
    </location>
</feature>
<dbReference type="EMBL" id="FOUT01000002">
    <property type="protein sequence ID" value="SFM74071.1"/>
    <property type="molecule type" value="Genomic_DNA"/>
</dbReference>
<proteinExistence type="predicted"/>
<organism evidence="2 3">
    <name type="scientific">Flavobacterium succinicans</name>
    <dbReference type="NCBI Taxonomy" id="29536"/>
    <lineage>
        <taxon>Bacteria</taxon>
        <taxon>Pseudomonadati</taxon>
        <taxon>Bacteroidota</taxon>
        <taxon>Flavobacteriia</taxon>
        <taxon>Flavobacteriales</taxon>
        <taxon>Flavobacteriaceae</taxon>
        <taxon>Flavobacterium</taxon>
    </lineage>
</organism>
<protein>
    <recommendedName>
        <fullName evidence="4">Outer membrane protein beta-barrel domain-containing protein</fullName>
    </recommendedName>
</protein>
<dbReference type="eggNOG" id="ENOG5032ZR7">
    <property type="taxonomic scope" value="Bacteria"/>
</dbReference>
<evidence type="ECO:0000313" key="2">
    <source>
        <dbReference type="EMBL" id="SFM74071.1"/>
    </source>
</evidence>
<gene>
    <name evidence="2" type="ORF">SAMN05444143_10253</name>
</gene>
<keyword evidence="1" id="KW-0732">Signal</keyword>
<dbReference type="STRING" id="29536.FLB_14360"/>
<evidence type="ECO:0000256" key="1">
    <source>
        <dbReference type="SAM" id="SignalP"/>
    </source>
</evidence>
<evidence type="ECO:0008006" key="4">
    <source>
        <dbReference type="Google" id="ProtNLM"/>
    </source>
</evidence>
<keyword evidence="3" id="KW-1185">Reference proteome</keyword>
<reference evidence="3" key="1">
    <citation type="submission" date="2016-10" db="EMBL/GenBank/DDBJ databases">
        <authorList>
            <person name="Varghese N."/>
            <person name="Submissions S."/>
        </authorList>
    </citation>
    <scope>NUCLEOTIDE SEQUENCE [LARGE SCALE GENOMIC DNA]</scope>
    <source>
        <strain evidence="3">DSM 4002</strain>
    </source>
</reference>
<dbReference type="Proteomes" id="UP000182961">
    <property type="component" value="Unassembled WGS sequence"/>
</dbReference>
<name>A0A1I4TBS6_9FLAO</name>
<accession>A0A1I4TBS6</accession>
<feature type="chain" id="PRO_5010300530" description="Outer membrane protein beta-barrel domain-containing protein" evidence="1">
    <location>
        <begin position="27"/>
        <end position="245"/>
    </location>
</feature>